<keyword evidence="1" id="KW-0812">Transmembrane</keyword>
<sequence>MGNLTDALKKYNGNSLPEDIIKGLQDGGYTHGLNPATEEPIFQNYLTALLNSKTNKELSVSLNNFKDVIKEFSLSSFESTKALNLWTMVLAFATTALVFVTIVAIFY</sequence>
<proteinExistence type="predicted"/>
<keyword evidence="1" id="KW-0472">Membrane</keyword>
<feature type="transmembrane region" description="Helical" evidence="1">
    <location>
        <begin position="83"/>
        <end position="106"/>
    </location>
</feature>
<evidence type="ECO:0000313" key="2">
    <source>
        <dbReference type="EMBL" id="KKS70806.1"/>
    </source>
</evidence>
<keyword evidence="1" id="KW-1133">Transmembrane helix</keyword>
<evidence type="ECO:0000256" key="1">
    <source>
        <dbReference type="SAM" id="Phobius"/>
    </source>
</evidence>
<protein>
    <submittedName>
        <fullName evidence="2">Uncharacterized protein</fullName>
    </submittedName>
</protein>
<comment type="caution">
    <text evidence="2">The sequence shown here is derived from an EMBL/GenBank/DDBJ whole genome shotgun (WGS) entry which is preliminary data.</text>
</comment>
<dbReference type="AlphaFoldDB" id="A0A0G1DJ05"/>
<organism evidence="2 3">
    <name type="scientific">Candidatus Magasanikbacteria bacterium GW2011_GWE2_42_7</name>
    <dbReference type="NCBI Taxonomy" id="1619052"/>
    <lineage>
        <taxon>Bacteria</taxon>
        <taxon>Candidatus Magasanikiibacteriota</taxon>
    </lineage>
</organism>
<gene>
    <name evidence="2" type="ORF">UV42_C0043G0008</name>
</gene>
<dbReference type="Proteomes" id="UP000033867">
    <property type="component" value="Unassembled WGS sequence"/>
</dbReference>
<name>A0A0G1DJ05_9BACT</name>
<accession>A0A0G1DJ05</accession>
<reference evidence="2 3" key="1">
    <citation type="journal article" date="2015" name="Nature">
        <title>rRNA introns, odd ribosomes, and small enigmatic genomes across a large radiation of phyla.</title>
        <authorList>
            <person name="Brown C.T."/>
            <person name="Hug L.A."/>
            <person name="Thomas B.C."/>
            <person name="Sharon I."/>
            <person name="Castelle C.J."/>
            <person name="Singh A."/>
            <person name="Wilkins M.J."/>
            <person name="Williams K.H."/>
            <person name="Banfield J.F."/>
        </authorList>
    </citation>
    <scope>NUCLEOTIDE SEQUENCE [LARGE SCALE GENOMIC DNA]</scope>
</reference>
<dbReference type="EMBL" id="LCEK01000043">
    <property type="protein sequence ID" value="KKS70806.1"/>
    <property type="molecule type" value="Genomic_DNA"/>
</dbReference>
<evidence type="ECO:0000313" key="3">
    <source>
        <dbReference type="Proteomes" id="UP000033867"/>
    </source>
</evidence>